<evidence type="ECO:0000313" key="2">
    <source>
        <dbReference type="Proteomes" id="UP000628669"/>
    </source>
</evidence>
<reference evidence="2" key="1">
    <citation type="submission" date="2021-01" db="EMBL/GenBank/DDBJ databases">
        <title>Genome public.</title>
        <authorList>
            <person name="Liu C."/>
            <person name="Sun Q."/>
        </authorList>
    </citation>
    <scope>NUCLEOTIDE SEQUENCE [LARGE SCALE GENOMIC DNA]</scope>
    <source>
        <strain evidence="2">YIM B02567</strain>
    </source>
</reference>
<dbReference type="RefSeq" id="WP_200248181.1">
    <property type="nucleotide sequence ID" value="NZ_JAENHK010000010.1"/>
</dbReference>
<name>A0ABS1FZZ2_9FLAO</name>
<proteinExistence type="predicted"/>
<dbReference type="EMBL" id="JAENHK010000010">
    <property type="protein sequence ID" value="MBK1897769.1"/>
    <property type="molecule type" value="Genomic_DNA"/>
</dbReference>
<accession>A0ABS1FZZ2</accession>
<protein>
    <submittedName>
        <fullName evidence="1">XRE family transcriptional regulator</fullName>
    </submittedName>
</protein>
<dbReference type="Proteomes" id="UP000628669">
    <property type="component" value="Unassembled WGS sequence"/>
</dbReference>
<gene>
    <name evidence="1" type="ORF">JHL15_18530</name>
</gene>
<keyword evidence="2" id="KW-1185">Reference proteome</keyword>
<comment type="caution">
    <text evidence="1">The sequence shown here is derived from an EMBL/GenBank/DDBJ whole genome shotgun (WGS) entry which is preliminary data.</text>
</comment>
<evidence type="ECO:0000313" key="1">
    <source>
        <dbReference type="EMBL" id="MBK1897769.1"/>
    </source>
</evidence>
<organism evidence="1 2">
    <name type="scientific">Chryseobacterium paridis</name>
    <dbReference type="NCBI Taxonomy" id="2800328"/>
    <lineage>
        <taxon>Bacteria</taxon>
        <taxon>Pseudomonadati</taxon>
        <taxon>Bacteroidota</taxon>
        <taxon>Flavobacteriia</taxon>
        <taxon>Flavobacteriales</taxon>
        <taxon>Weeksellaceae</taxon>
        <taxon>Chryseobacterium group</taxon>
        <taxon>Chryseobacterium</taxon>
    </lineage>
</organism>
<sequence length="308" mass="36588">MHQEALLKEIRRKIGDRSLNDEIANILNISYDAAHRRTSLKAKFSFEEALELAKHYQISLDQFLGTENQLVVRRTQPVRTTEDLLNYFENSLKILDVFHNITNSQVFYSAKDIPFFYTISDSILSRFKFYVWMNLLNQDQFLSPFNEFKMEYHSPKNEMLIELYEKQNVTEIWNDTTIMSALRQISFYSEIGLLKKEEAILILEDLKKLLEDLENKTLQKSNFQIFANDLVILNNSILFKNDQQCSFFVPFSMFGYMMTNDKMTCQDSLSYFEHQIKNSRSLNTSGNRDRKMFFNTMYQQIENLKEKL</sequence>